<proteinExistence type="predicted"/>
<reference evidence="1 2" key="1">
    <citation type="submission" date="2021-11" db="EMBL/GenBank/DDBJ databases">
        <title>Draft genome sequence of Paenibacillus profundus YoMME, a new Gram-positive bacteria with exoelectrogenic properties.</title>
        <authorList>
            <person name="Hubenova Y."/>
            <person name="Hubenova E."/>
            <person name="Manasiev Y."/>
            <person name="Peykov S."/>
            <person name="Mitov M."/>
        </authorList>
    </citation>
    <scope>NUCLEOTIDE SEQUENCE [LARGE SCALE GENOMIC DNA]</scope>
    <source>
        <strain evidence="1 2">YoMME</strain>
    </source>
</reference>
<dbReference type="RefSeq" id="WP_233696886.1">
    <property type="nucleotide sequence ID" value="NZ_JAJNBZ010000007.1"/>
</dbReference>
<accession>A0ABS8YIK6</accession>
<evidence type="ECO:0000313" key="1">
    <source>
        <dbReference type="EMBL" id="MCE5170047.1"/>
    </source>
</evidence>
<sequence>MLKHSHSCWRTLSFIAVITVAFALVLPVSTFASGGDEADIQDWPVNEHAVLHVVSGSGQDYNVNLPPFIDYRLMDGGAQQGKRLILYGTGQSHQALDLTKLTFIPFPKFSPGVKTDNFDELVSDRMHKQETYVVKNGRTLYRLNVSTKQYVKLFESSKQIYGVSSSPDGKYAALLITTDKYEGPGADLHVFSREGKLLRLRQNAAFLSHSDGMFSMYPMRFSDKDTIEVLTEYAAHTDQNAVQGTMAWKWRTGERGFTPTPYANIKGNVMTVPNDEAKFKTLPIPKNLSVSLTSMENERPLVHYSPDHKSFVYQVHNDQLWLYSFKTSKWKKIGQGTFVNWLSDSKLIWLERYQPFIRV</sequence>
<protein>
    <submittedName>
        <fullName evidence="1">Uncharacterized protein</fullName>
    </submittedName>
</protein>
<dbReference type="SUPFAM" id="SSF69304">
    <property type="entry name" value="Tricorn protease N-terminal domain"/>
    <property type="match status" value="1"/>
</dbReference>
<gene>
    <name evidence="1" type="ORF">LQV63_12070</name>
</gene>
<dbReference type="Proteomes" id="UP001199916">
    <property type="component" value="Unassembled WGS sequence"/>
</dbReference>
<evidence type="ECO:0000313" key="2">
    <source>
        <dbReference type="Proteomes" id="UP001199916"/>
    </source>
</evidence>
<keyword evidence="2" id="KW-1185">Reference proteome</keyword>
<dbReference type="EMBL" id="JAJNBZ010000007">
    <property type="protein sequence ID" value="MCE5170047.1"/>
    <property type="molecule type" value="Genomic_DNA"/>
</dbReference>
<name>A0ABS8YIK6_9BACL</name>
<organism evidence="1 2">
    <name type="scientific">Paenibacillus profundus</name>
    <dbReference type="NCBI Taxonomy" id="1173085"/>
    <lineage>
        <taxon>Bacteria</taxon>
        <taxon>Bacillati</taxon>
        <taxon>Bacillota</taxon>
        <taxon>Bacilli</taxon>
        <taxon>Bacillales</taxon>
        <taxon>Paenibacillaceae</taxon>
        <taxon>Paenibacillus</taxon>
    </lineage>
</organism>
<comment type="caution">
    <text evidence="1">The sequence shown here is derived from an EMBL/GenBank/DDBJ whole genome shotgun (WGS) entry which is preliminary data.</text>
</comment>